<reference evidence="1 2" key="1">
    <citation type="submission" date="2015-04" db="EMBL/GenBank/DDBJ databases">
        <title>Complete genome sequence of Schizopora paradoxa KUC8140, a cosmopolitan wood degrader in East Asia.</title>
        <authorList>
            <consortium name="DOE Joint Genome Institute"/>
            <person name="Min B."/>
            <person name="Park H."/>
            <person name="Jang Y."/>
            <person name="Kim J.-J."/>
            <person name="Kim K.H."/>
            <person name="Pangilinan J."/>
            <person name="Lipzen A."/>
            <person name="Riley R."/>
            <person name="Grigoriev I.V."/>
            <person name="Spatafora J.W."/>
            <person name="Choi I.-G."/>
        </authorList>
    </citation>
    <scope>NUCLEOTIDE SEQUENCE [LARGE SCALE GENOMIC DNA]</scope>
    <source>
        <strain evidence="1 2">KUC8140</strain>
    </source>
</reference>
<name>A0A0H2R200_9AGAM</name>
<proteinExistence type="predicted"/>
<dbReference type="EMBL" id="KQ086265">
    <property type="protein sequence ID" value="KLO05804.1"/>
    <property type="molecule type" value="Genomic_DNA"/>
</dbReference>
<protein>
    <submittedName>
        <fullName evidence="1">Uncharacterized protein</fullName>
    </submittedName>
</protein>
<accession>A0A0H2R200</accession>
<dbReference type="Proteomes" id="UP000053477">
    <property type="component" value="Unassembled WGS sequence"/>
</dbReference>
<keyword evidence="2" id="KW-1185">Reference proteome</keyword>
<evidence type="ECO:0000313" key="1">
    <source>
        <dbReference type="EMBL" id="KLO05804.1"/>
    </source>
</evidence>
<sequence length="133" mass="14882">MSSNEANLNSSESFSRKVTATLTFNYDKAGVVPTGTYTLETQTDPSKTVTLTVFSPLMQKDFPSTTQGDFIYTDWPTVGKTQTAELYIDKENWMVTITFWYADQTTALFSSPIDDKTDVTSSFTRTSTCTFII</sequence>
<gene>
    <name evidence="1" type="ORF">SCHPADRAFT_910779</name>
</gene>
<dbReference type="AlphaFoldDB" id="A0A0H2R200"/>
<organism evidence="1 2">
    <name type="scientific">Schizopora paradoxa</name>
    <dbReference type="NCBI Taxonomy" id="27342"/>
    <lineage>
        <taxon>Eukaryota</taxon>
        <taxon>Fungi</taxon>
        <taxon>Dikarya</taxon>
        <taxon>Basidiomycota</taxon>
        <taxon>Agaricomycotina</taxon>
        <taxon>Agaricomycetes</taxon>
        <taxon>Hymenochaetales</taxon>
        <taxon>Schizoporaceae</taxon>
        <taxon>Schizopora</taxon>
    </lineage>
</organism>
<dbReference type="InParanoid" id="A0A0H2R200"/>
<evidence type="ECO:0000313" key="2">
    <source>
        <dbReference type="Proteomes" id="UP000053477"/>
    </source>
</evidence>